<keyword evidence="10" id="KW-0325">Glycoprotein</keyword>
<keyword evidence="9 12" id="KW-0472">Membrane</keyword>
<dbReference type="InterPro" id="IPR013121">
    <property type="entry name" value="Fe_red_NAD-bd_6"/>
</dbReference>
<dbReference type="GeneID" id="4396757"/>
<evidence type="ECO:0000256" key="10">
    <source>
        <dbReference type="ARBA" id="ARBA00023180"/>
    </source>
</evidence>
<evidence type="ECO:0000313" key="14">
    <source>
        <dbReference type="EMBL" id="EAQ83258.1"/>
    </source>
</evidence>
<dbReference type="OrthoDB" id="10006946at2759"/>
<keyword evidence="6 12" id="KW-1133">Transmembrane helix</keyword>
<dbReference type="HOGENOM" id="CLU_019268_1_0_1"/>
<dbReference type="OMA" id="NPFTIAH"/>
<evidence type="ECO:0000256" key="12">
    <source>
        <dbReference type="SAM" id="Phobius"/>
    </source>
</evidence>
<dbReference type="GO" id="GO:0005886">
    <property type="term" value="C:plasma membrane"/>
    <property type="evidence" value="ECO:0007669"/>
    <property type="project" value="TreeGrafter"/>
</dbReference>
<dbReference type="InterPro" id="IPR000778">
    <property type="entry name" value="Cyt_b245_heavy_chain"/>
</dbReference>
<dbReference type="PRINTS" id="PR00466">
    <property type="entry name" value="GP91PHOX"/>
</dbReference>
<dbReference type="InterPro" id="IPR039261">
    <property type="entry name" value="FNR_nucleotide-bd"/>
</dbReference>
<comment type="subcellular location">
    <subcellularLocation>
        <location evidence="1">Membrane</location>
        <topology evidence="1">Multi-pass membrane protein</topology>
    </subcellularLocation>
</comment>
<dbReference type="Proteomes" id="UP000001056">
    <property type="component" value="Unassembled WGS sequence"/>
</dbReference>
<dbReference type="Pfam" id="PF01794">
    <property type="entry name" value="Ferric_reduct"/>
    <property type="match status" value="1"/>
</dbReference>
<evidence type="ECO:0000256" key="6">
    <source>
        <dbReference type="ARBA" id="ARBA00022989"/>
    </source>
</evidence>
<proteinExistence type="inferred from homology"/>
<feature type="domain" description="FAD-binding FR-type" evidence="13">
    <location>
        <begin position="295"/>
        <end position="429"/>
    </location>
</feature>
<dbReference type="FunCoup" id="Q2GQU2">
    <property type="interactions" value="15"/>
</dbReference>
<dbReference type="Pfam" id="PF08022">
    <property type="entry name" value="FAD_binding_8"/>
    <property type="match status" value="1"/>
</dbReference>
<dbReference type="InterPro" id="IPR017927">
    <property type="entry name" value="FAD-bd_FR_type"/>
</dbReference>
<evidence type="ECO:0000313" key="15">
    <source>
        <dbReference type="Proteomes" id="UP000001056"/>
    </source>
</evidence>
<dbReference type="RefSeq" id="XP_001227589.1">
    <property type="nucleotide sequence ID" value="XM_001227588.1"/>
</dbReference>
<evidence type="ECO:0000256" key="3">
    <source>
        <dbReference type="ARBA" id="ARBA00022448"/>
    </source>
</evidence>
<keyword evidence="7" id="KW-0560">Oxidoreductase</keyword>
<feature type="region of interest" description="Disordered" evidence="11">
    <location>
        <begin position="519"/>
        <end position="555"/>
    </location>
</feature>
<dbReference type="PANTHER" id="PTHR32361">
    <property type="entry name" value="FERRIC/CUPRIC REDUCTASE TRANSMEMBRANE COMPONENT"/>
    <property type="match status" value="1"/>
</dbReference>
<dbReference type="SUPFAM" id="SSF52343">
    <property type="entry name" value="Ferredoxin reductase-like, C-terminal NADP-linked domain"/>
    <property type="match status" value="1"/>
</dbReference>
<evidence type="ECO:0000256" key="5">
    <source>
        <dbReference type="ARBA" id="ARBA00022982"/>
    </source>
</evidence>
<keyword evidence="4 12" id="KW-0812">Transmembrane</keyword>
<dbReference type="CDD" id="cd06186">
    <property type="entry name" value="NOX_Duox_like_FAD_NADP"/>
    <property type="match status" value="1"/>
</dbReference>
<evidence type="ECO:0000256" key="1">
    <source>
        <dbReference type="ARBA" id="ARBA00004141"/>
    </source>
</evidence>
<name>Q2GQU2_CHAGB</name>
<accession>Q2GQU2</accession>
<dbReference type="eggNOG" id="KOG0039">
    <property type="taxonomic scope" value="Eukaryota"/>
</dbReference>
<dbReference type="Pfam" id="PF08030">
    <property type="entry name" value="NAD_binding_6"/>
    <property type="match status" value="1"/>
</dbReference>
<protein>
    <recommendedName>
        <fullName evidence="13">FAD-binding FR-type domain-containing protein</fullName>
    </recommendedName>
</protein>
<comment type="similarity">
    <text evidence="2">Belongs to the ferric reductase (FRE) family.</text>
</comment>
<evidence type="ECO:0000256" key="11">
    <source>
        <dbReference type="SAM" id="MobiDB-lite"/>
    </source>
</evidence>
<dbReference type="InterPro" id="IPR051410">
    <property type="entry name" value="Ferric/Cupric_Reductase"/>
</dbReference>
<keyword evidence="3" id="KW-0813">Transport</keyword>
<keyword evidence="15" id="KW-1185">Reference proteome</keyword>
<gene>
    <name evidence="14" type="ORF">CHGG_09662</name>
</gene>
<dbReference type="EMBL" id="CH408035">
    <property type="protein sequence ID" value="EAQ83258.1"/>
    <property type="molecule type" value="Genomic_DNA"/>
</dbReference>
<dbReference type="PANTHER" id="PTHR32361:SF9">
    <property type="entry name" value="FERRIC REDUCTASE TRANSMEMBRANE COMPONENT 3-RELATED"/>
    <property type="match status" value="1"/>
</dbReference>
<feature type="transmembrane region" description="Helical" evidence="12">
    <location>
        <begin position="227"/>
        <end position="246"/>
    </location>
</feature>
<feature type="region of interest" description="Disordered" evidence="11">
    <location>
        <begin position="16"/>
        <end position="42"/>
    </location>
</feature>
<dbReference type="VEuPathDB" id="FungiDB:CHGG_09662"/>
<feature type="transmembrane region" description="Helical" evidence="12">
    <location>
        <begin position="252"/>
        <end position="274"/>
    </location>
</feature>
<dbReference type="SFLD" id="SFLDS00052">
    <property type="entry name" value="Ferric_Reductase_Domain"/>
    <property type="match status" value="1"/>
</dbReference>
<evidence type="ECO:0000256" key="2">
    <source>
        <dbReference type="ARBA" id="ARBA00006278"/>
    </source>
</evidence>
<evidence type="ECO:0000256" key="8">
    <source>
        <dbReference type="ARBA" id="ARBA00023065"/>
    </source>
</evidence>
<evidence type="ECO:0000256" key="7">
    <source>
        <dbReference type="ARBA" id="ARBA00023002"/>
    </source>
</evidence>
<dbReference type="AlphaFoldDB" id="Q2GQU2"/>
<evidence type="ECO:0000256" key="9">
    <source>
        <dbReference type="ARBA" id="ARBA00023136"/>
    </source>
</evidence>
<dbReference type="Gene3D" id="3.40.50.80">
    <property type="entry name" value="Nucleotide-binding domain of ferredoxin-NADP reductase (FNR) module"/>
    <property type="match status" value="1"/>
</dbReference>
<dbReference type="InterPro" id="IPR013112">
    <property type="entry name" value="FAD-bd_8"/>
</dbReference>
<dbReference type="InParanoid" id="Q2GQU2"/>
<keyword evidence="5" id="KW-0249">Electron transport</keyword>
<dbReference type="PROSITE" id="PS51384">
    <property type="entry name" value="FAD_FR"/>
    <property type="match status" value="1"/>
</dbReference>
<reference evidence="15" key="1">
    <citation type="journal article" date="2015" name="Genome Announc.">
        <title>Draft genome sequence of the cellulolytic fungus Chaetomium globosum.</title>
        <authorList>
            <person name="Cuomo C.A."/>
            <person name="Untereiner W.A."/>
            <person name="Ma L.-J."/>
            <person name="Grabherr M."/>
            <person name="Birren B.W."/>
        </authorList>
    </citation>
    <scope>NUCLEOTIDE SEQUENCE [LARGE SCALE GENOMIC DNA]</scope>
    <source>
        <strain evidence="15">ATCC 6205 / CBS 148.51 / DSM 1962 / NBRC 6347 / NRRL 1970</strain>
    </source>
</reference>
<keyword evidence="8" id="KW-0406">Ion transport</keyword>
<dbReference type="GO" id="GO:0006879">
    <property type="term" value="P:intracellular iron ion homeostasis"/>
    <property type="evidence" value="ECO:0007669"/>
    <property type="project" value="TreeGrafter"/>
</dbReference>
<sequence>MSPTLHPERARVGAPLISGSWQGSPTLLHRPQPPTNIEVRPAAAEPTSLSSRLLLTSFLNYHFIDLSTAEKQVRRQTLDKYALYAQLSVLALVAILPISRLWKQQSKAGASEGRYAPVPSSPILKERRNSNVATWSSRSRRLQWWLGEDVVVAGLGVVAISQWPLQYLLELKSLNPVAFLLQSSHEQVNRWHRVMARVTAALLSLHAGLYLNFFVERDRLDRLGEPVVLSGVIGFGGLLLLATTALRPVRRYSYRLFFIIHFLAGIIVPALIVIHATPARTFLFESLGVFFLDLISRKMDTVTGHATVESISGTNLVKVSASIPYSKVNRFRTRPGSHIYLSIPAAARKSMSAASASHLLFEFLFNPFTVAAVDEESPDLTLVARHCSGPMTAALRRFAGVAKPTNANVADEDKIPLSIEGPYGAASRLSQLRTDFDRILLVAGGVGATFTLPLYRAITNNNPTARVEMVWAVRSAGDATWAVTGKEGQTLLKDDNIHIFITGDASDPEGTEFLRQRAAASRTDDGADAGEVEMSTMHRDARRARHTSQHNRKRPDIQKIVDDLFRYGHEERVAVLVCGPSEMAKELRAHLGVWVHRGRSVWYHKEGFGF</sequence>
<evidence type="ECO:0000259" key="13">
    <source>
        <dbReference type="PROSITE" id="PS51384"/>
    </source>
</evidence>
<evidence type="ECO:0000256" key="4">
    <source>
        <dbReference type="ARBA" id="ARBA00022692"/>
    </source>
</evidence>
<dbReference type="GO" id="GO:0006826">
    <property type="term" value="P:iron ion transport"/>
    <property type="evidence" value="ECO:0007669"/>
    <property type="project" value="TreeGrafter"/>
</dbReference>
<dbReference type="GO" id="GO:0000293">
    <property type="term" value="F:ferric-chelate reductase activity"/>
    <property type="evidence" value="ECO:0007669"/>
    <property type="project" value="UniProtKB-ARBA"/>
</dbReference>
<organism evidence="14 15">
    <name type="scientific">Chaetomium globosum (strain ATCC 6205 / CBS 148.51 / DSM 1962 / NBRC 6347 / NRRL 1970)</name>
    <name type="common">Soil fungus</name>
    <dbReference type="NCBI Taxonomy" id="306901"/>
    <lineage>
        <taxon>Eukaryota</taxon>
        <taxon>Fungi</taxon>
        <taxon>Dikarya</taxon>
        <taxon>Ascomycota</taxon>
        <taxon>Pezizomycotina</taxon>
        <taxon>Sordariomycetes</taxon>
        <taxon>Sordariomycetidae</taxon>
        <taxon>Sordariales</taxon>
        <taxon>Chaetomiaceae</taxon>
        <taxon>Chaetomium</taxon>
    </lineage>
</organism>
<feature type="compositionally biased region" description="Basic residues" evidence="11">
    <location>
        <begin position="540"/>
        <end position="553"/>
    </location>
</feature>
<dbReference type="GO" id="GO:0015677">
    <property type="term" value="P:copper ion import"/>
    <property type="evidence" value="ECO:0007669"/>
    <property type="project" value="TreeGrafter"/>
</dbReference>
<dbReference type="InterPro" id="IPR013130">
    <property type="entry name" value="Fe3_Rdtase_TM_dom"/>
</dbReference>
<dbReference type="SFLD" id="SFLDG01168">
    <property type="entry name" value="Ferric_reductase_subgroup_(FRE"/>
    <property type="match status" value="1"/>
</dbReference>